<proteinExistence type="predicted"/>
<accession>A0A397V213</accession>
<dbReference type="InterPro" id="IPR027417">
    <property type="entry name" value="P-loop_NTPase"/>
</dbReference>
<dbReference type="PANTHER" id="PTHR12131">
    <property type="entry name" value="ATP-DEPENDENT RNA AND DNA HELICASE"/>
    <property type="match status" value="1"/>
</dbReference>
<dbReference type="Proteomes" id="UP000266673">
    <property type="component" value="Unassembled WGS sequence"/>
</dbReference>
<evidence type="ECO:0000256" key="3">
    <source>
        <dbReference type="ARBA" id="ARBA00022806"/>
    </source>
</evidence>
<comment type="caution">
    <text evidence="6">The sequence shown here is derived from an EMBL/GenBank/DDBJ whole genome shotgun (WGS) entry which is preliminary data.</text>
</comment>
<dbReference type="GO" id="GO:0016787">
    <property type="term" value="F:hydrolase activity"/>
    <property type="evidence" value="ECO:0007669"/>
    <property type="project" value="UniProtKB-KW"/>
</dbReference>
<gene>
    <name evidence="6" type="ORF">C2G38_2098500</name>
</gene>
<keyword evidence="1" id="KW-0547">Nucleotide-binding</keyword>
<evidence type="ECO:0000256" key="2">
    <source>
        <dbReference type="ARBA" id="ARBA00022801"/>
    </source>
</evidence>
<dbReference type="GO" id="GO:0004386">
    <property type="term" value="F:helicase activity"/>
    <property type="evidence" value="ECO:0007669"/>
    <property type="project" value="UniProtKB-KW"/>
</dbReference>
<evidence type="ECO:0000313" key="6">
    <source>
        <dbReference type="EMBL" id="RIB13366.1"/>
    </source>
</evidence>
<organism evidence="6 7">
    <name type="scientific">Gigaspora rosea</name>
    <dbReference type="NCBI Taxonomy" id="44941"/>
    <lineage>
        <taxon>Eukaryota</taxon>
        <taxon>Fungi</taxon>
        <taxon>Fungi incertae sedis</taxon>
        <taxon>Mucoromycota</taxon>
        <taxon>Glomeromycotina</taxon>
        <taxon>Glomeromycetes</taxon>
        <taxon>Diversisporales</taxon>
        <taxon>Gigasporaceae</taxon>
        <taxon>Gigaspora</taxon>
    </lineage>
</organism>
<dbReference type="GO" id="GO:0000965">
    <property type="term" value="P:mitochondrial RNA 3'-end processing"/>
    <property type="evidence" value="ECO:0007669"/>
    <property type="project" value="TreeGrafter"/>
</dbReference>
<dbReference type="Gene3D" id="3.40.50.300">
    <property type="entry name" value="P-loop containing nucleotide triphosphate hydrolases"/>
    <property type="match status" value="1"/>
</dbReference>
<dbReference type="EMBL" id="QKWP01000930">
    <property type="protein sequence ID" value="RIB13366.1"/>
    <property type="molecule type" value="Genomic_DNA"/>
</dbReference>
<dbReference type="GO" id="GO:0045025">
    <property type="term" value="C:mitochondrial degradosome"/>
    <property type="evidence" value="ECO:0007669"/>
    <property type="project" value="TreeGrafter"/>
</dbReference>
<keyword evidence="7" id="KW-1185">Reference proteome</keyword>
<reference evidence="6 7" key="1">
    <citation type="submission" date="2018-06" db="EMBL/GenBank/DDBJ databases">
        <title>Comparative genomics reveals the genomic features of Rhizophagus irregularis, R. cerebriforme, R. diaphanum and Gigaspora rosea, and their symbiotic lifestyle signature.</title>
        <authorList>
            <person name="Morin E."/>
            <person name="San Clemente H."/>
            <person name="Chen E.C.H."/>
            <person name="De La Providencia I."/>
            <person name="Hainaut M."/>
            <person name="Kuo A."/>
            <person name="Kohler A."/>
            <person name="Murat C."/>
            <person name="Tang N."/>
            <person name="Roy S."/>
            <person name="Loubradou J."/>
            <person name="Henrissat B."/>
            <person name="Grigoriev I.V."/>
            <person name="Corradi N."/>
            <person name="Roux C."/>
            <person name="Martin F.M."/>
        </authorList>
    </citation>
    <scope>NUCLEOTIDE SEQUENCE [LARGE SCALE GENOMIC DNA]</scope>
    <source>
        <strain evidence="6 7">DAOM 194757</strain>
    </source>
</reference>
<evidence type="ECO:0000256" key="4">
    <source>
        <dbReference type="ARBA" id="ARBA00022840"/>
    </source>
</evidence>
<sequence length="110" mass="12466">MLYVNPTNSGKTYNALKCIESANSGVYCDPLRLLAHEIFNRFKSKDVPYNLVTVEERRELKGINVPLTSSTIEMINLQKQVDVAVIDELLMISDQQRGWAWAWTHAILGA</sequence>
<dbReference type="InterPro" id="IPR050699">
    <property type="entry name" value="RNA-DNA_Helicase"/>
</dbReference>
<evidence type="ECO:0000259" key="5">
    <source>
        <dbReference type="PROSITE" id="PS51192"/>
    </source>
</evidence>
<dbReference type="Pfam" id="PF22527">
    <property type="entry name" value="DEXQc_Suv3"/>
    <property type="match status" value="1"/>
</dbReference>
<feature type="domain" description="Helicase ATP-binding" evidence="5">
    <location>
        <begin position="1"/>
        <end position="110"/>
    </location>
</feature>
<keyword evidence="3" id="KW-0347">Helicase</keyword>
<dbReference type="OrthoDB" id="2429726at2759"/>
<name>A0A397V213_9GLOM</name>
<dbReference type="PANTHER" id="PTHR12131:SF1">
    <property type="entry name" value="ATP-DEPENDENT RNA HELICASE SUPV3L1, MITOCHONDRIAL-RELATED"/>
    <property type="match status" value="1"/>
</dbReference>
<keyword evidence="4" id="KW-0067">ATP-binding</keyword>
<dbReference type="SUPFAM" id="SSF52540">
    <property type="entry name" value="P-loop containing nucleoside triphosphate hydrolases"/>
    <property type="match status" value="1"/>
</dbReference>
<dbReference type="PROSITE" id="PS51192">
    <property type="entry name" value="HELICASE_ATP_BIND_1"/>
    <property type="match status" value="1"/>
</dbReference>
<dbReference type="GO" id="GO:0005524">
    <property type="term" value="F:ATP binding"/>
    <property type="evidence" value="ECO:0007669"/>
    <property type="project" value="UniProtKB-KW"/>
</dbReference>
<keyword evidence="2" id="KW-0378">Hydrolase</keyword>
<dbReference type="AlphaFoldDB" id="A0A397V213"/>
<evidence type="ECO:0000313" key="7">
    <source>
        <dbReference type="Proteomes" id="UP000266673"/>
    </source>
</evidence>
<dbReference type="InterPro" id="IPR055206">
    <property type="entry name" value="DEXQc_SUV3"/>
</dbReference>
<dbReference type="STRING" id="44941.A0A397V213"/>
<protein>
    <recommendedName>
        <fullName evidence="5">Helicase ATP-binding domain-containing protein</fullName>
    </recommendedName>
</protein>
<evidence type="ECO:0000256" key="1">
    <source>
        <dbReference type="ARBA" id="ARBA00022741"/>
    </source>
</evidence>
<dbReference type="InterPro" id="IPR014001">
    <property type="entry name" value="Helicase_ATP-bd"/>
</dbReference>